<dbReference type="PANTHER" id="PTHR24349">
    <property type="entry name" value="SERINE/THREONINE-PROTEIN KINASE"/>
    <property type="match status" value="1"/>
</dbReference>
<keyword evidence="7" id="KW-1032">Host cell membrane</keyword>
<evidence type="ECO:0000256" key="22">
    <source>
        <dbReference type="ARBA" id="ARBA00023288"/>
    </source>
</evidence>
<evidence type="ECO:0000256" key="5">
    <source>
        <dbReference type="ARBA" id="ARBA00012513"/>
    </source>
</evidence>
<keyword evidence="22" id="KW-0449">Lipoprotein</keyword>
<evidence type="ECO:0000256" key="15">
    <source>
        <dbReference type="ARBA" id="ARBA00022837"/>
    </source>
</evidence>
<keyword evidence="17" id="KW-0282">Flagellum</keyword>
<evidence type="ECO:0000256" key="17">
    <source>
        <dbReference type="ARBA" id="ARBA00022846"/>
    </source>
</evidence>
<dbReference type="Gene3D" id="1.10.238.10">
    <property type="entry name" value="EF-hand"/>
    <property type="match status" value="2"/>
</dbReference>
<dbReference type="InterPro" id="IPR000719">
    <property type="entry name" value="Prot_kinase_dom"/>
</dbReference>
<dbReference type="EMBL" id="MPUH01000108">
    <property type="protein sequence ID" value="OMJ90181.1"/>
    <property type="molecule type" value="Genomic_DNA"/>
</dbReference>
<comment type="catalytic activity">
    <reaction evidence="24">
        <text>L-threonyl-[protein] + ATP = O-phospho-L-threonyl-[protein] + ADP + H(+)</text>
        <dbReference type="Rhea" id="RHEA:46608"/>
        <dbReference type="Rhea" id="RHEA-COMP:11060"/>
        <dbReference type="Rhea" id="RHEA-COMP:11605"/>
        <dbReference type="ChEBI" id="CHEBI:15378"/>
        <dbReference type="ChEBI" id="CHEBI:30013"/>
        <dbReference type="ChEBI" id="CHEBI:30616"/>
        <dbReference type="ChEBI" id="CHEBI:61977"/>
        <dbReference type="ChEBI" id="CHEBI:456216"/>
        <dbReference type="EC" id="2.7.11.1"/>
    </reaction>
</comment>
<dbReference type="InterPro" id="IPR008271">
    <property type="entry name" value="Ser/Thr_kinase_AS"/>
</dbReference>
<gene>
    <name evidence="31" type="ORF">SteCoe_7470</name>
</gene>
<keyword evidence="14" id="KW-0418">Kinase</keyword>
<evidence type="ECO:0000256" key="9">
    <source>
        <dbReference type="ARBA" id="ARBA00022679"/>
    </source>
</evidence>
<dbReference type="Gene3D" id="3.30.200.20">
    <property type="entry name" value="Phosphorylase Kinase, domain 1"/>
    <property type="match status" value="1"/>
</dbReference>
<evidence type="ECO:0000313" key="32">
    <source>
        <dbReference type="Proteomes" id="UP000187209"/>
    </source>
</evidence>
<dbReference type="FunFam" id="1.10.510.10:FF:000398">
    <property type="entry name" value="Calcium-dependent protein kinase 1"/>
    <property type="match status" value="1"/>
</dbReference>
<evidence type="ECO:0000256" key="2">
    <source>
        <dbReference type="ARBA" id="ARBA00004230"/>
    </source>
</evidence>
<feature type="domain" description="EF-hand" evidence="30">
    <location>
        <begin position="482"/>
        <end position="515"/>
    </location>
</feature>
<dbReference type="GO" id="GO:0004674">
    <property type="term" value="F:protein serine/threonine kinase activity"/>
    <property type="evidence" value="ECO:0007669"/>
    <property type="project" value="UniProtKB-KW"/>
</dbReference>
<dbReference type="CDD" id="cd05117">
    <property type="entry name" value="STKc_CAMK"/>
    <property type="match status" value="1"/>
</dbReference>
<dbReference type="InterPro" id="IPR011992">
    <property type="entry name" value="EF-hand-dom_pair"/>
</dbReference>
<dbReference type="GO" id="GO:0031514">
    <property type="term" value="C:motile cilium"/>
    <property type="evidence" value="ECO:0007669"/>
    <property type="project" value="UniProtKB-SubCell"/>
</dbReference>
<evidence type="ECO:0000256" key="24">
    <source>
        <dbReference type="ARBA" id="ARBA00047899"/>
    </source>
</evidence>
<evidence type="ECO:0000256" key="28">
    <source>
        <dbReference type="PROSITE-ProRule" id="PRU10141"/>
    </source>
</evidence>
<evidence type="ECO:0000259" key="29">
    <source>
        <dbReference type="PROSITE" id="PS50011"/>
    </source>
</evidence>
<dbReference type="PROSITE" id="PS00018">
    <property type="entry name" value="EF_HAND_1"/>
    <property type="match status" value="3"/>
</dbReference>
<organism evidence="31 32">
    <name type="scientific">Stentor coeruleus</name>
    <dbReference type="NCBI Taxonomy" id="5963"/>
    <lineage>
        <taxon>Eukaryota</taxon>
        <taxon>Sar</taxon>
        <taxon>Alveolata</taxon>
        <taxon>Ciliophora</taxon>
        <taxon>Postciliodesmatophora</taxon>
        <taxon>Heterotrichea</taxon>
        <taxon>Heterotrichida</taxon>
        <taxon>Stentoridae</taxon>
        <taxon>Stentor</taxon>
    </lineage>
</organism>
<keyword evidence="16 28" id="KW-0067">ATP-binding</keyword>
<evidence type="ECO:0000256" key="27">
    <source>
        <dbReference type="ARBA" id="ARBA00068067"/>
    </source>
</evidence>
<evidence type="ECO:0000256" key="3">
    <source>
        <dbReference type="ARBA" id="ARBA00004342"/>
    </source>
</evidence>
<comment type="cofactor">
    <cofactor evidence="1">
        <name>Mg(2+)</name>
        <dbReference type="ChEBI" id="CHEBI:18420"/>
    </cofactor>
</comment>
<dbReference type="EC" id="2.7.11.1" evidence="5"/>
<dbReference type="Gene3D" id="1.10.510.10">
    <property type="entry name" value="Transferase(Phosphotransferase) domain 1"/>
    <property type="match status" value="1"/>
</dbReference>
<feature type="domain" description="Protein kinase" evidence="29">
    <location>
        <begin position="72"/>
        <end position="328"/>
    </location>
</feature>
<evidence type="ECO:0000256" key="23">
    <source>
        <dbReference type="ARBA" id="ARBA00024334"/>
    </source>
</evidence>
<feature type="domain" description="EF-hand" evidence="30">
    <location>
        <begin position="374"/>
        <end position="409"/>
    </location>
</feature>
<dbReference type="SMART" id="SM00220">
    <property type="entry name" value="S_TKc"/>
    <property type="match status" value="1"/>
</dbReference>
<dbReference type="InterPro" id="IPR018247">
    <property type="entry name" value="EF_Hand_1_Ca_BS"/>
</dbReference>
<dbReference type="Pfam" id="PF00069">
    <property type="entry name" value="Pkinase"/>
    <property type="match status" value="1"/>
</dbReference>
<dbReference type="GO" id="GO:0005524">
    <property type="term" value="F:ATP binding"/>
    <property type="evidence" value="ECO:0007669"/>
    <property type="project" value="UniProtKB-UniRule"/>
</dbReference>
<keyword evidence="18" id="KW-0472">Membrane</keyword>
<dbReference type="PROSITE" id="PS00108">
    <property type="entry name" value="PROTEIN_KINASE_ST"/>
    <property type="match status" value="1"/>
</dbReference>
<feature type="domain" description="EF-hand" evidence="30">
    <location>
        <begin position="445"/>
        <end position="480"/>
    </location>
</feature>
<feature type="binding site" evidence="28">
    <location>
        <position position="101"/>
    </location>
    <ligand>
        <name>ATP</name>
        <dbReference type="ChEBI" id="CHEBI:30616"/>
    </ligand>
</feature>
<proteinExistence type="inferred from homology"/>
<evidence type="ECO:0000256" key="6">
    <source>
        <dbReference type="ARBA" id="ARBA00022475"/>
    </source>
</evidence>
<dbReference type="Proteomes" id="UP000187209">
    <property type="component" value="Unassembled WGS sequence"/>
</dbReference>
<evidence type="ECO:0000256" key="7">
    <source>
        <dbReference type="ARBA" id="ARBA00022511"/>
    </source>
</evidence>
<evidence type="ECO:0000256" key="11">
    <source>
        <dbReference type="ARBA" id="ARBA00022723"/>
    </source>
</evidence>
<evidence type="ECO:0000256" key="19">
    <source>
        <dbReference type="ARBA" id="ARBA00023069"/>
    </source>
</evidence>
<dbReference type="FunFam" id="1.10.238.10:FF:000001">
    <property type="entry name" value="Calmodulin 1"/>
    <property type="match status" value="1"/>
</dbReference>
<dbReference type="InterPro" id="IPR017441">
    <property type="entry name" value="Protein_kinase_ATP_BS"/>
</dbReference>
<keyword evidence="8" id="KW-0723">Serine/threonine-protein kinase</keyword>
<dbReference type="GO" id="GO:0020002">
    <property type="term" value="C:host cell plasma membrane"/>
    <property type="evidence" value="ECO:0007669"/>
    <property type="project" value="UniProtKB-SubCell"/>
</dbReference>
<protein>
    <recommendedName>
        <fullName evidence="27">Calcium-dependent protein kinase 1</fullName>
        <ecNumber evidence="5">2.7.11.1</ecNumber>
    </recommendedName>
</protein>
<dbReference type="PROSITE" id="PS50222">
    <property type="entry name" value="EF_HAND_2"/>
    <property type="match status" value="3"/>
</dbReference>
<dbReference type="GO" id="GO:0020005">
    <property type="term" value="C:symbiont-containing vacuole membrane"/>
    <property type="evidence" value="ECO:0007669"/>
    <property type="project" value="UniProtKB-SubCell"/>
</dbReference>
<dbReference type="CDD" id="cd00051">
    <property type="entry name" value="EFh"/>
    <property type="match status" value="1"/>
</dbReference>
<evidence type="ECO:0000256" key="12">
    <source>
        <dbReference type="ARBA" id="ARBA00022737"/>
    </source>
</evidence>
<keyword evidence="12" id="KW-0677">Repeat</keyword>
<comment type="similarity">
    <text evidence="23">Belongs to the protein kinase superfamily. Ser/Thr protein kinase family. CDPK subfamily.</text>
</comment>
<keyword evidence="9" id="KW-0808">Transferase</keyword>
<comment type="subcellular location">
    <subcellularLocation>
        <location evidence="3">Cell membrane</location>
        <topology evidence="3">Lipid-anchor</topology>
        <orientation evidence="3">Cytoplasmic side</orientation>
    </subcellularLocation>
    <subcellularLocation>
        <location evidence="2">Cell projection</location>
        <location evidence="2">Cilium</location>
        <location evidence="2">Flagellum</location>
    </subcellularLocation>
    <subcellularLocation>
        <location evidence="4">Host cell membrane</location>
        <topology evidence="4">Lipid-anchor</topology>
    </subcellularLocation>
    <subcellularLocation>
        <location evidence="26">Parasitophorous vacuole membrane</location>
        <topology evidence="26">Lipid-anchor</topology>
    </subcellularLocation>
</comment>
<comment type="catalytic activity">
    <reaction evidence="25">
        <text>L-seryl-[protein] + ATP = O-phospho-L-seryl-[protein] + ADP + H(+)</text>
        <dbReference type="Rhea" id="RHEA:17989"/>
        <dbReference type="Rhea" id="RHEA-COMP:9863"/>
        <dbReference type="Rhea" id="RHEA-COMP:11604"/>
        <dbReference type="ChEBI" id="CHEBI:15378"/>
        <dbReference type="ChEBI" id="CHEBI:29999"/>
        <dbReference type="ChEBI" id="CHEBI:30616"/>
        <dbReference type="ChEBI" id="CHEBI:83421"/>
        <dbReference type="ChEBI" id="CHEBI:456216"/>
        <dbReference type="EC" id="2.7.11.1"/>
    </reaction>
</comment>
<evidence type="ECO:0000256" key="10">
    <source>
        <dbReference type="ARBA" id="ARBA00022707"/>
    </source>
</evidence>
<keyword evidence="6" id="KW-1003">Cell membrane</keyword>
<dbReference type="PROSITE" id="PS50011">
    <property type="entry name" value="PROTEIN_KINASE_DOM"/>
    <property type="match status" value="1"/>
</dbReference>
<dbReference type="GO" id="GO:0005509">
    <property type="term" value="F:calcium ion binding"/>
    <property type="evidence" value="ECO:0007669"/>
    <property type="project" value="InterPro"/>
</dbReference>
<evidence type="ECO:0000256" key="18">
    <source>
        <dbReference type="ARBA" id="ARBA00022870"/>
    </source>
</evidence>
<dbReference type="InterPro" id="IPR002048">
    <property type="entry name" value="EF_hand_dom"/>
</dbReference>
<evidence type="ECO:0000256" key="21">
    <source>
        <dbReference type="ARBA" id="ARBA00023273"/>
    </source>
</evidence>
<reference evidence="31 32" key="1">
    <citation type="submission" date="2016-11" db="EMBL/GenBank/DDBJ databases">
        <title>The macronuclear genome of Stentor coeruleus: a giant cell with tiny introns.</title>
        <authorList>
            <person name="Slabodnick M."/>
            <person name="Ruby J.G."/>
            <person name="Reiff S.B."/>
            <person name="Swart E.C."/>
            <person name="Gosai S."/>
            <person name="Prabakaran S."/>
            <person name="Witkowska E."/>
            <person name="Larue G.E."/>
            <person name="Fisher S."/>
            <person name="Freeman R.M."/>
            <person name="Gunawardena J."/>
            <person name="Chu W."/>
            <person name="Stover N.A."/>
            <person name="Gregory B.D."/>
            <person name="Nowacki M."/>
            <person name="Derisi J."/>
            <person name="Roy S.W."/>
            <person name="Marshall W.F."/>
            <person name="Sood P."/>
        </authorList>
    </citation>
    <scope>NUCLEOTIDE SEQUENCE [LARGE SCALE GENOMIC DNA]</scope>
    <source>
        <strain evidence="31">WM001</strain>
    </source>
</reference>
<evidence type="ECO:0000256" key="14">
    <source>
        <dbReference type="ARBA" id="ARBA00022777"/>
    </source>
</evidence>
<comment type="caution">
    <text evidence="31">The sequence shown here is derived from an EMBL/GenBank/DDBJ whole genome shotgun (WGS) entry which is preliminary data.</text>
</comment>
<keyword evidence="19" id="KW-0969">Cilium</keyword>
<evidence type="ECO:0000259" key="30">
    <source>
        <dbReference type="PROSITE" id="PS50222"/>
    </source>
</evidence>
<dbReference type="SMART" id="SM00054">
    <property type="entry name" value="EFh"/>
    <property type="match status" value="4"/>
</dbReference>
<dbReference type="AlphaFoldDB" id="A0A1R2CMG4"/>
<dbReference type="OrthoDB" id="40902at2759"/>
<evidence type="ECO:0000256" key="25">
    <source>
        <dbReference type="ARBA" id="ARBA00048679"/>
    </source>
</evidence>
<dbReference type="PROSITE" id="PS00107">
    <property type="entry name" value="PROTEIN_KINASE_ATP"/>
    <property type="match status" value="1"/>
</dbReference>
<dbReference type="InterPro" id="IPR050205">
    <property type="entry name" value="CDPK_Ser/Thr_kinases"/>
</dbReference>
<dbReference type="FunFam" id="3.30.200.20:FF:000315">
    <property type="entry name" value="Calcium-dependent protein kinase 3"/>
    <property type="match status" value="1"/>
</dbReference>
<accession>A0A1R2CMG4</accession>
<keyword evidence="21" id="KW-0966">Cell projection</keyword>
<keyword evidence="15" id="KW-0106">Calcium</keyword>
<keyword evidence="11" id="KW-0479">Metal-binding</keyword>
<evidence type="ECO:0000256" key="16">
    <source>
        <dbReference type="ARBA" id="ARBA00022840"/>
    </source>
</evidence>
<dbReference type="SUPFAM" id="SSF56112">
    <property type="entry name" value="Protein kinase-like (PK-like)"/>
    <property type="match status" value="1"/>
</dbReference>
<evidence type="ECO:0000256" key="8">
    <source>
        <dbReference type="ARBA" id="ARBA00022527"/>
    </source>
</evidence>
<evidence type="ECO:0000256" key="4">
    <source>
        <dbReference type="ARBA" id="ARBA00004425"/>
    </source>
</evidence>
<evidence type="ECO:0000256" key="26">
    <source>
        <dbReference type="ARBA" id="ARBA00060437"/>
    </source>
</evidence>
<dbReference type="GO" id="GO:0005886">
    <property type="term" value="C:plasma membrane"/>
    <property type="evidence" value="ECO:0007669"/>
    <property type="project" value="UniProtKB-SubCell"/>
</dbReference>
<name>A0A1R2CMG4_9CILI</name>
<keyword evidence="18" id="KW-1043">Host membrane</keyword>
<evidence type="ECO:0000256" key="1">
    <source>
        <dbReference type="ARBA" id="ARBA00001946"/>
    </source>
</evidence>
<sequence>MGCCYDTLNSSVDHGVVDFYKENHNENHKENPKESTQTIFHSALQKRISDILYPILRKVFVHSYNGSIDETYEIHEILGLGGFSTVRRATHMETNFQRAVKIISKNAISETQKTMLLDEVDTLKALDHPNIIRVIEIIEDMSKLNIVTELCTGGEMFERILNSKQFTENLAASYMFQILSGLIHIHSSGFIHRDLKPENILFLNLNEDSPLKIIDFGVSKKISEKSKLSRLIGTAYYVAPEMIEGNIDYKCDVWSCGVILYIMLCGNPPFNGSTEEVIFSKITRGVFNFSSKVWTNISKEAKDLIQKMLCKDVEKRLSAMDAWNHPWVQTRAKGLVEDNPIDYKALKKLAGFRATSRLQQATLQYIASNLTASQQIEELRRAFISLDKNGDGHLSANELRLGYETISLSSSIKIDEILKNCDSDLNGLIDYNEFITATINWQKHLSHELLESAFKAYDKDKNGTISVNEIKMFLGGDGNELDSVWAKILSDADINGDGVIDLDEFKTIMLSHIEGTSLDMS</sequence>
<evidence type="ECO:0000256" key="20">
    <source>
        <dbReference type="ARBA" id="ARBA00023139"/>
    </source>
</evidence>
<keyword evidence="20" id="KW-0564">Palmitate</keyword>
<keyword evidence="10" id="KW-0519">Myristate</keyword>
<evidence type="ECO:0000256" key="13">
    <source>
        <dbReference type="ARBA" id="ARBA00022741"/>
    </source>
</evidence>
<dbReference type="InterPro" id="IPR011009">
    <property type="entry name" value="Kinase-like_dom_sf"/>
</dbReference>
<dbReference type="SUPFAM" id="SSF47473">
    <property type="entry name" value="EF-hand"/>
    <property type="match status" value="1"/>
</dbReference>
<keyword evidence="32" id="KW-1185">Reference proteome</keyword>
<evidence type="ECO:0000313" key="31">
    <source>
        <dbReference type="EMBL" id="OMJ90181.1"/>
    </source>
</evidence>
<keyword evidence="13 28" id="KW-0547">Nucleotide-binding</keyword>
<dbReference type="Pfam" id="PF13499">
    <property type="entry name" value="EF-hand_7"/>
    <property type="match status" value="2"/>
</dbReference>